<keyword evidence="3" id="KW-0804">Transcription</keyword>
<keyword evidence="7" id="KW-1185">Reference proteome</keyword>
<dbReference type="Gene3D" id="1.10.10.60">
    <property type="entry name" value="Homeodomain-like"/>
    <property type="match status" value="1"/>
</dbReference>
<accession>A0A6G5RQZ9</accession>
<dbReference type="InterPro" id="IPR009057">
    <property type="entry name" value="Homeodomain-like_sf"/>
</dbReference>
<dbReference type="InterPro" id="IPR035418">
    <property type="entry name" value="AraC-bd_2"/>
</dbReference>
<dbReference type="KEGG" id="shaw:CEB94_39665"/>
<name>A0A6G5RQZ9_9ACTN</name>
<evidence type="ECO:0000259" key="5">
    <source>
        <dbReference type="PROSITE" id="PS01124"/>
    </source>
</evidence>
<protein>
    <submittedName>
        <fullName evidence="6">AraC family transcriptional regulator</fullName>
    </submittedName>
</protein>
<feature type="domain" description="HTH araC/xylS-type" evidence="5">
    <location>
        <begin position="248"/>
        <end position="349"/>
    </location>
</feature>
<evidence type="ECO:0000256" key="2">
    <source>
        <dbReference type="ARBA" id="ARBA00023125"/>
    </source>
</evidence>
<dbReference type="Proteomes" id="UP000495940">
    <property type="component" value="Chromosome"/>
</dbReference>
<dbReference type="InterPro" id="IPR050204">
    <property type="entry name" value="AraC_XylS_family_regulators"/>
</dbReference>
<dbReference type="EMBL" id="CP021978">
    <property type="protein sequence ID" value="QCD60206.1"/>
    <property type="molecule type" value="Genomic_DNA"/>
</dbReference>
<sequence length="351" mass="38495">MPGAGRRSTGETYHSSPGVPSEPVPQGRTRREESRMPRITTPNDGTATDRLECWRDAVSRNLVPLEVLPRDSADFSASLHAVQVGQVQMSVISAAPHSIARTRRHIASDAPDLFQLTVQLTGQGVLTQKGRQARVEPGELVIYDTRRPFTYDLHQSHTGLVLMFPRAMLPLADRDLARVTATPVPCHDGLGQVVLPLLHGLARQMEHLELSGTPRLADNVVDLIGTLLAEHADADRTTEGAGPGLLTERVLLYMEQRLADPGLSPEGIAAAHHISRRYLYKLLAARGYTVSGWIREQRLARCRRDLTDPALDHLPVGAVGGRWGFADPAHFSHAFKAAYGTSPREARTARR</sequence>
<evidence type="ECO:0000313" key="7">
    <source>
        <dbReference type="Proteomes" id="UP000495940"/>
    </source>
</evidence>
<keyword evidence="1" id="KW-0805">Transcription regulation</keyword>
<dbReference type="InterPro" id="IPR018060">
    <property type="entry name" value="HTH_AraC"/>
</dbReference>
<dbReference type="SMART" id="SM00342">
    <property type="entry name" value="HTH_ARAC"/>
    <property type="match status" value="1"/>
</dbReference>
<proteinExistence type="predicted"/>
<dbReference type="Pfam" id="PF14525">
    <property type="entry name" value="AraC_binding_2"/>
    <property type="match status" value="1"/>
</dbReference>
<evidence type="ECO:0000313" key="6">
    <source>
        <dbReference type="EMBL" id="QCD60206.1"/>
    </source>
</evidence>
<dbReference type="InterPro" id="IPR037923">
    <property type="entry name" value="HTH-like"/>
</dbReference>
<dbReference type="AlphaFoldDB" id="A0A6G5RQZ9"/>
<dbReference type="SUPFAM" id="SSF46689">
    <property type="entry name" value="Homeodomain-like"/>
    <property type="match status" value="1"/>
</dbReference>
<evidence type="ECO:0000256" key="1">
    <source>
        <dbReference type="ARBA" id="ARBA00023015"/>
    </source>
</evidence>
<feature type="region of interest" description="Disordered" evidence="4">
    <location>
        <begin position="1"/>
        <end position="48"/>
    </location>
</feature>
<reference evidence="6 7" key="1">
    <citation type="submission" date="2017-06" db="EMBL/GenBank/DDBJ databases">
        <title>Complete Genome Sequence of Streptomyces hawaiiensis NRRL 15010 and insights into acyldepsipeptides biosynthesis.</title>
        <authorList>
            <person name="Mariita R.M."/>
            <person name="Sello J.K."/>
        </authorList>
    </citation>
    <scope>NUCLEOTIDE SEQUENCE [LARGE SCALE GENOMIC DNA]</scope>
    <source>
        <strain evidence="6 7">ATCC 12236</strain>
    </source>
</reference>
<evidence type="ECO:0000256" key="4">
    <source>
        <dbReference type="SAM" id="MobiDB-lite"/>
    </source>
</evidence>
<dbReference type="PROSITE" id="PS01124">
    <property type="entry name" value="HTH_ARAC_FAMILY_2"/>
    <property type="match status" value="1"/>
</dbReference>
<dbReference type="Pfam" id="PF12833">
    <property type="entry name" value="HTH_18"/>
    <property type="match status" value="1"/>
</dbReference>
<gene>
    <name evidence="6" type="ORF">CEB94_39665</name>
</gene>
<dbReference type="PANTHER" id="PTHR46796">
    <property type="entry name" value="HTH-TYPE TRANSCRIPTIONAL ACTIVATOR RHAS-RELATED"/>
    <property type="match status" value="1"/>
</dbReference>
<dbReference type="GO" id="GO:0003700">
    <property type="term" value="F:DNA-binding transcription factor activity"/>
    <property type="evidence" value="ECO:0007669"/>
    <property type="project" value="InterPro"/>
</dbReference>
<organism evidence="6 7">
    <name type="scientific">Streptomyces hawaiiensis</name>
    <dbReference type="NCBI Taxonomy" id="67305"/>
    <lineage>
        <taxon>Bacteria</taxon>
        <taxon>Bacillati</taxon>
        <taxon>Actinomycetota</taxon>
        <taxon>Actinomycetes</taxon>
        <taxon>Kitasatosporales</taxon>
        <taxon>Streptomycetaceae</taxon>
        <taxon>Streptomyces</taxon>
    </lineage>
</organism>
<dbReference type="GO" id="GO:0043565">
    <property type="term" value="F:sequence-specific DNA binding"/>
    <property type="evidence" value="ECO:0007669"/>
    <property type="project" value="InterPro"/>
</dbReference>
<evidence type="ECO:0000256" key="3">
    <source>
        <dbReference type="ARBA" id="ARBA00023163"/>
    </source>
</evidence>
<dbReference type="PANTHER" id="PTHR46796:SF6">
    <property type="entry name" value="ARAC SUBFAMILY"/>
    <property type="match status" value="1"/>
</dbReference>
<keyword evidence="2" id="KW-0238">DNA-binding</keyword>
<dbReference type="SUPFAM" id="SSF51215">
    <property type="entry name" value="Regulatory protein AraC"/>
    <property type="match status" value="1"/>
</dbReference>